<dbReference type="Gene3D" id="3.40.50.300">
    <property type="entry name" value="P-loop containing nucleotide triphosphate hydrolases"/>
    <property type="match status" value="1"/>
</dbReference>
<reference evidence="3" key="3">
    <citation type="submission" date="2016-03" db="UniProtKB">
        <authorList>
            <consortium name="EnsemblProtists"/>
        </authorList>
    </citation>
    <scope>IDENTIFICATION</scope>
</reference>
<reference evidence="4" key="2">
    <citation type="submission" date="2012-11" db="EMBL/GenBank/DDBJ databases">
        <authorList>
            <person name="Kuo A."/>
            <person name="Curtis B.A."/>
            <person name="Tanifuji G."/>
            <person name="Burki F."/>
            <person name="Gruber A."/>
            <person name="Irimia M."/>
            <person name="Maruyama S."/>
            <person name="Arias M.C."/>
            <person name="Ball S.G."/>
            <person name="Gile G.H."/>
            <person name="Hirakawa Y."/>
            <person name="Hopkins J.F."/>
            <person name="Rensing S.A."/>
            <person name="Schmutz J."/>
            <person name="Symeonidi A."/>
            <person name="Elias M."/>
            <person name="Eveleigh R.J."/>
            <person name="Herman E.K."/>
            <person name="Klute M.J."/>
            <person name="Nakayama T."/>
            <person name="Obornik M."/>
            <person name="Reyes-Prieto A."/>
            <person name="Armbrust E.V."/>
            <person name="Aves S.J."/>
            <person name="Beiko R.G."/>
            <person name="Coutinho P."/>
            <person name="Dacks J.B."/>
            <person name="Durnford D.G."/>
            <person name="Fast N.M."/>
            <person name="Green B.R."/>
            <person name="Grisdale C."/>
            <person name="Hempe F."/>
            <person name="Henrissat B."/>
            <person name="Hoppner M.P."/>
            <person name="Ishida K.-I."/>
            <person name="Kim E."/>
            <person name="Koreny L."/>
            <person name="Kroth P.G."/>
            <person name="Liu Y."/>
            <person name="Malik S.-B."/>
            <person name="Maier U.G."/>
            <person name="McRose D."/>
            <person name="Mock T."/>
            <person name="Neilson J.A."/>
            <person name="Onodera N.T."/>
            <person name="Poole A.M."/>
            <person name="Pritham E.J."/>
            <person name="Richards T.A."/>
            <person name="Rocap G."/>
            <person name="Roy S.W."/>
            <person name="Sarai C."/>
            <person name="Schaack S."/>
            <person name="Shirato S."/>
            <person name="Slamovits C.H."/>
            <person name="Spencer D.F."/>
            <person name="Suzuki S."/>
            <person name="Worden A.Z."/>
            <person name="Zauner S."/>
            <person name="Barry K."/>
            <person name="Bell C."/>
            <person name="Bharti A.K."/>
            <person name="Crow J.A."/>
            <person name="Grimwood J."/>
            <person name="Kramer R."/>
            <person name="Lindquist E."/>
            <person name="Lucas S."/>
            <person name="Salamov A."/>
            <person name="McFadden G.I."/>
            <person name="Lane C.E."/>
            <person name="Keeling P.J."/>
            <person name="Gray M.W."/>
            <person name="Grigoriev I.V."/>
            <person name="Archibald J.M."/>
        </authorList>
    </citation>
    <scope>NUCLEOTIDE SEQUENCE</scope>
    <source>
        <strain evidence="4">CCMP2712</strain>
    </source>
</reference>
<proteinExistence type="predicted"/>
<protein>
    <recommendedName>
        <fullName evidence="5">Sulfotransferase domain-containing protein</fullName>
    </recommendedName>
</protein>
<keyword evidence="4" id="KW-1185">Reference proteome</keyword>
<dbReference type="KEGG" id="gtt:GUITHDRAFT_138595"/>
<dbReference type="Proteomes" id="UP000011087">
    <property type="component" value="Unassembled WGS sequence"/>
</dbReference>
<evidence type="ECO:0000313" key="4">
    <source>
        <dbReference type="Proteomes" id="UP000011087"/>
    </source>
</evidence>
<organism evidence="2">
    <name type="scientific">Guillardia theta (strain CCMP2712)</name>
    <name type="common">Cryptophyte</name>
    <dbReference type="NCBI Taxonomy" id="905079"/>
    <lineage>
        <taxon>Eukaryota</taxon>
        <taxon>Cryptophyceae</taxon>
        <taxon>Pyrenomonadales</taxon>
        <taxon>Geminigeraceae</taxon>
        <taxon>Guillardia</taxon>
    </lineage>
</organism>
<name>L1JC54_GUITC</name>
<comment type="subcellular location">
    <subcellularLocation>
        <location evidence="1">Plastid</location>
        <location evidence="1">Chloroplast</location>
    </subcellularLocation>
</comment>
<sequence length="273" mass="31668">MRFEIQFELKHVGDYQVESFLTVICKHDRSVIYEVSNTTAWLTVLEMPPGQRLPQVYLLSVPKSGNTWLRYILENITESPSVGDRPVLAASGIKDPYKYPAFLVKKHRIDLSQVVAGEKVILIIRNPIESVLRHIRHFSYNAMGLSEVIENIIINWKAYQDFPGPKLLIKYEELIEKSSSSCQNLLGRIFDFIDNGDYSTRIQQFCDELGIHKEKSRRHYTKVLGLIIHNISDGLHHERVLREKDPALLQVALEEVEEQPILKEIYTLHYLQK</sequence>
<dbReference type="AlphaFoldDB" id="L1JC54"/>
<dbReference type="HOGENOM" id="CLU_1021007_0_0_1"/>
<dbReference type="RefSeq" id="XP_005833108.1">
    <property type="nucleotide sequence ID" value="XM_005833051.1"/>
</dbReference>
<dbReference type="GO" id="GO:0009507">
    <property type="term" value="C:chloroplast"/>
    <property type="evidence" value="ECO:0007669"/>
    <property type="project" value="UniProtKB-SubCell"/>
</dbReference>
<dbReference type="EMBL" id="JH992996">
    <property type="protein sequence ID" value="EKX46128.1"/>
    <property type="molecule type" value="Genomic_DNA"/>
</dbReference>
<dbReference type="InterPro" id="IPR027417">
    <property type="entry name" value="P-loop_NTPase"/>
</dbReference>
<evidence type="ECO:0008006" key="5">
    <source>
        <dbReference type="Google" id="ProtNLM"/>
    </source>
</evidence>
<reference evidence="2 4" key="1">
    <citation type="journal article" date="2012" name="Nature">
        <title>Algal genomes reveal evolutionary mosaicism and the fate of nucleomorphs.</title>
        <authorList>
            <consortium name="DOE Joint Genome Institute"/>
            <person name="Curtis B.A."/>
            <person name="Tanifuji G."/>
            <person name="Burki F."/>
            <person name="Gruber A."/>
            <person name="Irimia M."/>
            <person name="Maruyama S."/>
            <person name="Arias M.C."/>
            <person name="Ball S.G."/>
            <person name="Gile G.H."/>
            <person name="Hirakawa Y."/>
            <person name="Hopkins J.F."/>
            <person name="Kuo A."/>
            <person name="Rensing S.A."/>
            <person name="Schmutz J."/>
            <person name="Symeonidi A."/>
            <person name="Elias M."/>
            <person name="Eveleigh R.J."/>
            <person name="Herman E.K."/>
            <person name="Klute M.J."/>
            <person name="Nakayama T."/>
            <person name="Obornik M."/>
            <person name="Reyes-Prieto A."/>
            <person name="Armbrust E.V."/>
            <person name="Aves S.J."/>
            <person name="Beiko R.G."/>
            <person name="Coutinho P."/>
            <person name="Dacks J.B."/>
            <person name="Durnford D.G."/>
            <person name="Fast N.M."/>
            <person name="Green B.R."/>
            <person name="Grisdale C.J."/>
            <person name="Hempel F."/>
            <person name="Henrissat B."/>
            <person name="Hoppner M.P."/>
            <person name="Ishida K."/>
            <person name="Kim E."/>
            <person name="Koreny L."/>
            <person name="Kroth P.G."/>
            <person name="Liu Y."/>
            <person name="Malik S.B."/>
            <person name="Maier U.G."/>
            <person name="McRose D."/>
            <person name="Mock T."/>
            <person name="Neilson J.A."/>
            <person name="Onodera N.T."/>
            <person name="Poole A.M."/>
            <person name="Pritham E.J."/>
            <person name="Richards T.A."/>
            <person name="Rocap G."/>
            <person name="Roy S.W."/>
            <person name="Sarai C."/>
            <person name="Schaack S."/>
            <person name="Shirato S."/>
            <person name="Slamovits C.H."/>
            <person name="Spencer D.F."/>
            <person name="Suzuki S."/>
            <person name="Worden A.Z."/>
            <person name="Zauner S."/>
            <person name="Barry K."/>
            <person name="Bell C."/>
            <person name="Bharti A.K."/>
            <person name="Crow J.A."/>
            <person name="Grimwood J."/>
            <person name="Kramer R."/>
            <person name="Lindquist E."/>
            <person name="Lucas S."/>
            <person name="Salamov A."/>
            <person name="McFadden G.I."/>
            <person name="Lane C.E."/>
            <person name="Keeling P.J."/>
            <person name="Gray M.W."/>
            <person name="Grigoriev I.V."/>
            <person name="Archibald J.M."/>
        </authorList>
    </citation>
    <scope>NUCLEOTIDE SEQUENCE</scope>
    <source>
        <strain evidence="2 4">CCMP2712</strain>
    </source>
</reference>
<evidence type="ECO:0000256" key="1">
    <source>
        <dbReference type="ARBA" id="ARBA00004229"/>
    </source>
</evidence>
<gene>
    <name evidence="2" type="ORF">GUITHDRAFT_138595</name>
</gene>
<evidence type="ECO:0000313" key="2">
    <source>
        <dbReference type="EMBL" id="EKX46128.1"/>
    </source>
</evidence>
<evidence type="ECO:0000313" key="3">
    <source>
        <dbReference type="EnsemblProtists" id="EKX46128"/>
    </source>
</evidence>
<dbReference type="OrthoDB" id="5985073at2759"/>
<dbReference type="GeneID" id="17302723"/>
<dbReference type="SUPFAM" id="SSF52540">
    <property type="entry name" value="P-loop containing nucleoside triphosphate hydrolases"/>
    <property type="match status" value="1"/>
</dbReference>
<accession>L1JC54</accession>
<dbReference type="EnsemblProtists" id="EKX46128">
    <property type="protein sequence ID" value="EKX46128"/>
    <property type="gene ID" value="GUITHDRAFT_138595"/>
</dbReference>